<dbReference type="EMBL" id="FOZK01000002">
    <property type="protein sequence ID" value="SFR97478.1"/>
    <property type="molecule type" value="Genomic_DNA"/>
</dbReference>
<proteinExistence type="predicted"/>
<evidence type="ECO:0000313" key="2">
    <source>
        <dbReference type="EMBL" id="SFR97478.1"/>
    </source>
</evidence>
<evidence type="ECO:0000259" key="1">
    <source>
        <dbReference type="Pfam" id="PF03235"/>
    </source>
</evidence>
<feature type="domain" description="GmrSD restriction endonucleases N-terminal" evidence="1">
    <location>
        <begin position="2"/>
        <end position="257"/>
    </location>
</feature>
<sequence>MGAVYIAVPGPEDEQEKLDIVDGQQRFASFQLLIKALNDNILSLKEEARDQGKHDLVSELTEVEVKLEKGYSGTEPSVKLNSEDREFFAALAAYPENWYIDVRDFLVDQIDKHPDITGRNRPRAKTIEELAEAIQEPIQFNGDDNLTDDSAFEADKDGDEDAKLGKHVRFLNSHERMLEAYSEAYELIETLQDEETNGELAQRAYITMNFSSFVLHAIAVDRCLITEPNPDLRLDIFQSINDKGLALHDVDKIRARIKHRLVGSGSSGVMEEWRETLARFDGDKDDIKEMLKYFVAAKEDSVNKISEANNAVMQVFDRSTPERSNVTPLLTQDNAENLVTEVSTYSKYYDDLYQCEFNHFDRSIDDNNRKEVKRILNRVGKKIEAEQWQALGPFVYMMVDQGAPEDYDEEDIGNFLFEVFDAIEVLTLRQSISDHSGEAIEGVYVNAVQNFNNRSSDQFDATKIVLDIVEDASNQTEDLFEDGMIYHAVKNRNWTSSDLGRCILQRTTSRYLKEEDMGLEVRDYSDVDVEHILPQTPISDEAGRSASSSEPGKYAWLDYFFRVNETDEDSQIAQAIKVLKDQSISSLQASDVDSDDLGDEVNEDEILNIQEEVFKRFVDDIANLLILVNQDNQELGNKLLSKKLPVYWRDTYIKVIINDFFSNEENSPFIESEYVNLDTGDVDEIRGEDHLSDDIAEQVDRSWTYEVMFERKVDMVHQILKRLTFNLEPDSSGGDRDESVGVDKSEFDGLRDQIKAAVDDDRERRISRRNF</sequence>
<evidence type="ECO:0000313" key="3">
    <source>
        <dbReference type="Proteomes" id="UP000199062"/>
    </source>
</evidence>
<dbReference type="PANTHER" id="PTHR35149:SF1">
    <property type="entry name" value="DUF5655 DOMAIN-CONTAINING PROTEIN"/>
    <property type="match status" value="1"/>
</dbReference>
<reference evidence="2 3" key="1">
    <citation type="submission" date="2016-10" db="EMBL/GenBank/DDBJ databases">
        <authorList>
            <person name="de Groot N.N."/>
        </authorList>
    </citation>
    <scope>NUCLEOTIDE SEQUENCE [LARGE SCALE GENOMIC DNA]</scope>
    <source>
        <strain evidence="2 3">CGMCC 1.10457</strain>
    </source>
</reference>
<dbReference type="Proteomes" id="UP000199062">
    <property type="component" value="Unassembled WGS sequence"/>
</dbReference>
<dbReference type="InterPro" id="IPR004919">
    <property type="entry name" value="GmrSD_N"/>
</dbReference>
<accession>A0A1I6L2H0</accession>
<keyword evidence="3" id="KW-1185">Reference proteome</keyword>
<organism evidence="2 3">
    <name type="scientific">Halomicrobium zhouii</name>
    <dbReference type="NCBI Taxonomy" id="767519"/>
    <lineage>
        <taxon>Archaea</taxon>
        <taxon>Methanobacteriati</taxon>
        <taxon>Methanobacteriota</taxon>
        <taxon>Stenosarchaea group</taxon>
        <taxon>Halobacteria</taxon>
        <taxon>Halobacteriales</taxon>
        <taxon>Haloarculaceae</taxon>
        <taxon>Halomicrobium</taxon>
    </lineage>
</organism>
<name>A0A1I6L2H0_9EURY</name>
<protein>
    <recommendedName>
        <fullName evidence="1">GmrSD restriction endonucleases N-terminal domain-containing protein</fullName>
    </recommendedName>
</protein>
<dbReference type="Pfam" id="PF03235">
    <property type="entry name" value="GmrSD_N"/>
    <property type="match status" value="1"/>
</dbReference>
<dbReference type="PANTHER" id="PTHR35149">
    <property type="entry name" value="SLL5132 PROTEIN"/>
    <property type="match status" value="1"/>
</dbReference>
<dbReference type="AlphaFoldDB" id="A0A1I6L2H0"/>
<gene>
    <name evidence="2" type="ORF">SAMN05216559_1861</name>
</gene>